<dbReference type="AlphaFoldDB" id="A0A518H9F5"/>
<comment type="catalytic activity">
    <reaction evidence="1 16">
        <text>(R)-pantothenate + ATP = (R)-4'-phosphopantothenate + ADP + H(+)</text>
        <dbReference type="Rhea" id="RHEA:16373"/>
        <dbReference type="ChEBI" id="CHEBI:10986"/>
        <dbReference type="ChEBI" id="CHEBI:15378"/>
        <dbReference type="ChEBI" id="CHEBI:29032"/>
        <dbReference type="ChEBI" id="CHEBI:30616"/>
        <dbReference type="ChEBI" id="CHEBI:456216"/>
        <dbReference type="EC" id="2.7.1.33"/>
    </reaction>
</comment>
<keyword evidence="11 16" id="KW-0067">ATP-binding</keyword>
<keyword evidence="7 16" id="KW-0963">Cytoplasm</keyword>
<gene>
    <name evidence="16 17" type="primary">coaX</name>
    <name evidence="17" type="ORF">ElP_54240</name>
</gene>
<evidence type="ECO:0000256" key="12">
    <source>
        <dbReference type="ARBA" id="ARBA00022958"/>
    </source>
</evidence>
<evidence type="ECO:0000256" key="1">
    <source>
        <dbReference type="ARBA" id="ARBA00001206"/>
    </source>
</evidence>
<feature type="binding site" evidence="16">
    <location>
        <begin position="9"/>
        <end position="16"/>
    </location>
    <ligand>
        <name>ATP</name>
        <dbReference type="ChEBI" id="CHEBI:30616"/>
    </ligand>
</feature>
<sequence>MPPPALVIDIGNSRIKWGRLDEGGRLVGSMATTIGDQASWGMILDRLAMGGILEVSVASVNPPAAERLGETLRGRGIGPIRWYRSAADVPVRHGLEAPGRTGADRALAVLAAVSGKGHSGPGIVVQCGTAITVERIGPDGGWQGGAIGIGLSLASRALHAGTAQLPDFASLLSEIEPPAWGASTRPAMTAGIVWGAVGTIRELIARLSEGTDPPPWVVWTGGDASGLAPLVGGRLTEVEPDLVLIGLSIARTTPVTSR</sequence>
<evidence type="ECO:0000256" key="5">
    <source>
        <dbReference type="ARBA" id="ARBA00011738"/>
    </source>
</evidence>
<comment type="caution">
    <text evidence="16">Lacks conserved residue(s) required for the propagation of feature annotation.</text>
</comment>
<evidence type="ECO:0000256" key="15">
    <source>
        <dbReference type="ARBA" id="ARBA00040883"/>
    </source>
</evidence>
<dbReference type="GO" id="GO:0005737">
    <property type="term" value="C:cytoplasm"/>
    <property type="evidence" value="ECO:0007669"/>
    <property type="project" value="UniProtKB-SubCell"/>
</dbReference>
<comment type="pathway">
    <text evidence="4 16">Cofactor biosynthesis; coenzyme A biosynthesis; CoA from (R)-pantothenate: step 1/5.</text>
</comment>
<evidence type="ECO:0000256" key="4">
    <source>
        <dbReference type="ARBA" id="ARBA00005225"/>
    </source>
</evidence>
<evidence type="ECO:0000313" key="18">
    <source>
        <dbReference type="Proteomes" id="UP000317835"/>
    </source>
</evidence>
<evidence type="ECO:0000256" key="8">
    <source>
        <dbReference type="ARBA" id="ARBA00022679"/>
    </source>
</evidence>
<keyword evidence="9 16" id="KW-0547">Nucleotide-binding</keyword>
<evidence type="ECO:0000256" key="10">
    <source>
        <dbReference type="ARBA" id="ARBA00022777"/>
    </source>
</evidence>
<dbReference type="SUPFAM" id="SSF53067">
    <property type="entry name" value="Actin-like ATPase domain"/>
    <property type="match status" value="2"/>
</dbReference>
<comment type="subunit">
    <text evidence="5 16">Homodimer.</text>
</comment>
<feature type="binding site" evidence="16">
    <location>
        <position position="184"/>
    </location>
    <ligand>
        <name>substrate</name>
    </ligand>
</feature>
<comment type="cofactor">
    <cofactor evidence="16">
        <name>NH4(+)</name>
        <dbReference type="ChEBI" id="CHEBI:28938"/>
    </cofactor>
    <cofactor evidence="16">
        <name>K(+)</name>
        <dbReference type="ChEBI" id="CHEBI:29103"/>
    </cofactor>
    <text evidence="16">A monovalent cation. Ammonium or potassium.</text>
</comment>
<reference evidence="17 18" key="1">
    <citation type="submission" date="2019-02" db="EMBL/GenBank/DDBJ databases">
        <title>Deep-cultivation of Planctomycetes and their phenomic and genomic characterization uncovers novel biology.</title>
        <authorList>
            <person name="Wiegand S."/>
            <person name="Jogler M."/>
            <person name="Boedeker C."/>
            <person name="Pinto D."/>
            <person name="Vollmers J."/>
            <person name="Rivas-Marin E."/>
            <person name="Kohn T."/>
            <person name="Peeters S.H."/>
            <person name="Heuer A."/>
            <person name="Rast P."/>
            <person name="Oberbeckmann S."/>
            <person name="Bunk B."/>
            <person name="Jeske O."/>
            <person name="Meyerdierks A."/>
            <person name="Storesund J.E."/>
            <person name="Kallscheuer N."/>
            <person name="Luecker S."/>
            <person name="Lage O.M."/>
            <person name="Pohl T."/>
            <person name="Merkel B.J."/>
            <person name="Hornburger P."/>
            <person name="Mueller R.-W."/>
            <person name="Bruemmer F."/>
            <person name="Labrenz M."/>
            <person name="Spormann A.M."/>
            <person name="Op den Camp H."/>
            <person name="Overmann J."/>
            <person name="Amann R."/>
            <person name="Jetten M.S.M."/>
            <person name="Mascher T."/>
            <person name="Medema M.H."/>
            <person name="Devos D.P."/>
            <person name="Kaster A.-K."/>
            <person name="Ovreas L."/>
            <person name="Rohde M."/>
            <person name="Galperin M.Y."/>
            <person name="Jogler C."/>
        </authorList>
    </citation>
    <scope>NUCLEOTIDE SEQUENCE [LARGE SCALE GENOMIC DNA]</scope>
    <source>
        <strain evidence="17 18">ElP</strain>
    </source>
</reference>
<dbReference type="Gene3D" id="3.30.420.40">
    <property type="match status" value="2"/>
</dbReference>
<dbReference type="OrthoDB" id="9804707at2"/>
<comment type="subcellular location">
    <subcellularLocation>
        <location evidence="3 16">Cytoplasm</location>
    </subcellularLocation>
</comment>
<dbReference type="InterPro" id="IPR004619">
    <property type="entry name" value="Type_III_PanK"/>
</dbReference>
<dbReference type="Proteomes" id="UP000317835">
    <property type="component" value="Chromosome"/>
</dbReference>
<dbReference type="GO" id="GO:0005524">
    <property type="term" value="F:ATP binding"/>
    <property type="evidence" value="ECO:0007669"/>
    <property type="project" value="UniProtKB-UniRule"/>
</dbReference>
<accession>A0A518H9F5</accession>
<dbReference type="UniPathway" id="UPA00241">
    <property type="reaction ID" value="UER00352"/>
</dbReference>
<feature type="active site" description="Proton acceptor" evidence="16">
    <location>
        <position position="104"/>
    </location>
</feature>
<comment type="function">
    <text evidence="16">Catalyzes the phosphorylation of pantothenate (Pan), the first step in CoA biosynthesis.</text>
</comment>
<keyword evidence="12 16" id="KW-0630">Potassium</keyword>
<name>A0A518H9F5_9BACT</name>
<evidence type="ECO:0000256" key="2">
    <source>
        <dbReference type="ARBA" id="ARBA00001958"/>
    </source>
</evidence>
<comment type="similarity">
    <text evidence="14 16">Belongs to the type III pantothenate kinase family.</text>
</comment>
<dbReference type="CDD" id="cd24015">
    <property type="entry name" value="ASKHA_NBD_PanK-III"/>
    <property type="match status" value="1"/>
</dbReference>
<evidence type="ECO:0000256" key="6">
    <source>
        <dbReference type="ARBA" id="ARBA00012102"/>
    </source>
</evidence>
<dbReference type="KEGG" id="tpla:ElP_54240"/>
<dbReference type="InterPro" id="IPR043129">
    <property type="entry name" value="ATPase_NBD"/>
</dbReference>
<evidence type="ECO:0000256" key="7">
    <source>
        <dbReference type="ARBA" id="ARBA00022490"/>
    </source>
</evidence>
<dbReference type="GO" id="GO:0004594">
    <property type="term" value="F:pantothenate kinase activity"/>
    <property type="evidence" value="ECO:0007669"/>
    <property type="project" value="UniProtKB-UniRule"/>
</dbReference>
<evidence type="ECO:0000256" key="3">
    <source>
        <dbReference type="ARBA" id="ARBA00004496"/>
    </source>
</evidence>
<feature type="binding site" evidence="16">
    <location>
        <position position="129"/>
    </location>
    <ligand>
        <name>ATP</name>
        <dbReference type="ChEBI" id="CHEBI:30616"/>
    </ligand>
</feature>
<evidence type="ECO:0000256" key="16">
    <source>
        <dbReference type="HAMAP-Rule" id="MF_01274"/>
    </source>
</evidence>
<dbReference type="PANTHER" id="PTHR34265">
    <property type="entry name" value="TYPE III PANTOTHENATE KINASE"/>
    <property type="match status" value="1"/>
</dbReference>
<evidence type="ECO:0000256" key="14">
    <source>
        <dbReference type="ARBA" id="ARBA00038036"/>
    </source>
</evidence>
<dbReference type="GO" id="GO:0015937">
    <property type="term" value="P:coenzyme A biosynthetic process"/>
    <property type="evidence" value="ECO:0007669"/>
    <property type="project" value="UniProtKB-UniRule"/>
</dbReference>
<keyword evidence="18" id="KW-1185">Reference proteome</keyword>
<dbReference type="RefSeq" id="WP_145275353.1">
    <property type="nucleotide sequence ID" value="NZ_CP036426.1"/>
</dbReference>
<organism evidence="17 18">
    <name type="scientific">Tautonia plasticadhaerens</name>
    <dbReference type="NCBI Taxonomy" id="2527974"/>
    <lineage>
        <taxon>Bacteria</taxon>
        <taxon>Pseudomonadati</taxon>
        <taxon>Planctomycetota</taxon>
        <taxon>Planctomycetia</taxon>
        <taxon>Isosphaerales</taxon>
        <taxon>Isosphaeraceae</taxon>
        <taxon>Tautonia</taxon>
    </lineage>
</organism>
<keyword evidence="10 16" id="KW-0418">Kinase</keyword>
<dbReference type="HAMAP" id="MF_01274">
    <property type="entry name" value="Pantothen_kinase_3"/>
    <property type="match status" value="1"/>
</dbReference>
<protein>
    <recommendedName>
        <fullName evidence="15 16">Type III pantothenate kinase</fullName>
        <ecNumber evidence="6 16">2.7.1.33</ecNumber>
    </recommendedName>
    <alternativeName>
        <fullName evidence="16">PanK-III</fullName>
    </alternativeName>
    <alternativeName>
        <fullName evidence="16">Pantothenic acid kinase</fullName>
    </alternativeName>
</protein>
<evidence type="ECO:0000256" key="11">
    <source>
        <dbReference type="ARBA" id="ARBA00022840"/>
    </source>
</evidence>
<keyword evidence="13 16" id="KW-0173">Coenzyme A biosynthesis</keyword>
<feature type="binding site" evidence="16">
    <location>
        <begin position="102"/>
        <end position="105"/>
    </location>
    <ligand>
        <name>substrate</name>
    </ligand>
</feature>
<dbReference type="EC" id="2.7.1.33" evidence="6 16"/>
<dbReference type="NCBIfam" id="TIGR00671">
    <property type="entry name" value="baf"/>
    <property type="match status" value="1"/>
</dbReference>
<dbReference type="EMBL" id="CP036426">
    <property type="protein sequence ID" value="QDV37484.1"/>
    <property type="molecule type" value="Genomic_DNA"/>
</dbReference>
<evidence type="ECO:0000256" key="13">
    <source>
        <dbReference type="ARBA" id="ARBA00022993"/>
    </source>
</evidence>
<keyword evidence="8 16" id="KW-0808">Transferase</keyword>
<evidence type="ECO:0000313" key="17">
    <source>
        <dbReference type="EMBL" id="QDV37484.1"/>
    </source>
</evidence>
<comment type="cofactor">
    <cofactor evidence="2">
        <name>K(+)</name>
        <dbReference type="ChEBI" id="CHEBI:29103"/>
    </cofactor>
</comment>
<dbReference type="Pfam" id="PF03309">
    <property type="entry name" value="Pan_kinase"/>
    <property type="match status" value="1"/>
</dbReference>
<evidence type="ECO:0000256" key="9">
    <source>
        <dbReference type="ARBA" id="ARBA00022741"/>
    </source>
</evidence>
<proteinExistence type="inferred from homology"/>
<dbReference type="PANTHER" id="PTHR34265:SF1">
    <property type="entry name" value="TYPE III PANTOTHENATE KINASE"/>
    <property type="match status" value="1"/>
</dbReference>